<reference evidence="3" key="1">
    <citation type="journal article" date="2019" name="Int. J. Syst. Evol. Microbiol.">
        <title>The Global Catalogue of Microorganisms (GCM) 10K type strain sequencing project: providing services to taxonomists for standard genome sequencing and annotation.</title>
        <authorList>
            <consortium name="The Broad Institute Genomics Platform"/>
            <consortium name="The Broad Institute Genome Sequencing Center for Infectious Disease"/>
            <person name="Wu L."/>
            <person name="Ma J."/>
        </authorList>
    </citation>
    <scope>NUCLEOTIDE SEQUENCE [LARGE SCALE GENOMIC DNA]</scope>
    <source>
        <strain evidence="3">CGMCC 1.15053</strain>
    </source>
</reference>
<evidence type="ECO:0000313" key="2">
    <source>
        <dbReference type="EMBL" id="MFC5847615.1"/>
    </source>
</evidence>
<dbReference type="RefSeq" id="WP_380046914.1">
    <property type="nucleotide sequence ID" value="NZ_JBHSOH010000005.1"/>
</dbReference>
<keyword evidence="1" id="KW-0472">Membrane</keyword>
<dbReference type="Proteomes" id="UP001595979">
    <property type="component" value="Unassembled WGS sequence"/>
</dbReference>
<accession>A0ABW1DHE0</accession>
<feature type="transmembrane region" description="Helical" evidence="1">
    <location>
        <begin position="85"/>
        <end position="104"/>
    </location>
</feature>
<proteinExistence type="predicted"/>
<gene>
    <name evidence="2" type="ORF">ACFPQ6_04775</name>
</gene>
<feature type="transmembrane region" description="Helical" evidence="1">
    <location>
        <begin position="12"/>
        <end position="33"/>
    </location>
</feature>
<keyword evidence="1" id="KW-0812">Transmembrane</keyword>
<feature type="transmembrane region" description="Helical" evidence="1">
    <location>
        <begin position="53"/>
        <end position="73"/>
    </location>
</feature>
<feature type="transmembrane region" description="Helical" evidence="1">
    <location>
        <begin position="116"/>
        <end position="132"/>
    </location>
</feature>
<dbReference type="EMBL" id="JBHSOH010000005">
    <property type="protein sequence ID" value="MFC5847615.1"/>
    <property type="molecule type" value="Genomic_DNA"/>
</dbReference>
<evidence type="ECO:0000313" key="3">
    <source>
        <dbReference type="Proteomes" id="UP001595979"/>
    </source>
</evidence>
<name>A0ABW1DHE0_9DEIO</name>
<keyword evidence="1" id="KW-1133">Transmembrane helix</keyword>
<evidence type="ECO:0000256" key="1">
    <source>
        <dbReference type="SAM" id="Phobius"/>
    </source>
</evidence>
<protein>
    <submittedName>
        <fullName evidence="2">Uncharacterized protein</fullName>
    </submittedName>
</protein>
<organism evidence="2 3">
    <name type="scientific">Deinococcus petrolearius</name>
    <dbReference type="NCBI Taxonomy" id="1751295"/>
    <lineage>
        <taxon>Bacteria</taxon>
        <taxon>Thermotogati</taxon>
        <taxon>Deinococcota</taxon>
        <taxon>Deinococci</taxon>
        <taxon>Deinococcales</taxon>
        <taxon>Deinococcaceae</taxon>
        <taxon>Deinococcus</taxon>
    </lineage>
</organism>
<comment type="caution">
    <text evidence="2">The sequence shown here is derived from an EMBL/GenBank/DDBJ whole genome shotgun (WGS) entry which is preliminary data.</text>
</comment>
<keyword evidence="3" id="KW-1185">Reference proteome</keyword>
<sequence length="143" mass="14910">MTSPGRSASPTTPLWVWPLVLGWVALSSLLHLSGGPGQTVTGVQPPWPTTLGLAGYLVTLLHVPALLWAASVVVGRQASESARQFAVTAALLLGVGLRLLGRAVSDLAQGRPLDTYSAVVGLLAIGALLFIAQRRRQKLRGGT</sequence>